<dbReference type="Proteomes" id="UP000189703">
    <property type="component" value="Unplaced"/>
</dbReference>
<dbReference type="GeneID" id="104608014"/>
<evidence type="ECO:0000313" key="1">
    <source>
        <dbReference type="Proteomes" id="UP000189703"/>
    </source>
</evidence>
<organism evidence="1 2">
    <name type="scientific">Nelumbo nucifera</name>
    <name type="common">Sacred lotus</name>
    <dbReference type="NCBI Taxonomy" id="4432"/>
    <lineage>
        <taxon>Eukaryota</taxon>
        <taxon>Viridiplantae</taxon>
        <taxon>Streptophyta</taxon>
        <taxon>Embryophyta</taxon>
        <taxon>Tracheophyta</taxon>
        <taxon>Spermatophyta</taxon>
        <taxon>Magnoliopsida</taxon>
        <taxon>Proteales</taxon>
        <taxon>Nelumbonaceae</taxon>
        <taxon>Nelumbo</taxon>
    </lineage>
</organism>
<dbReference type="InterPro" id="IPR039316">
    <property type="entry name" value="CLE25/26"/>
</dbReference>
<dbReference type="RefSeq" id="XP_010272153.1">
    <property type="nucleotide sequence ID" value="XM_010273851.2"/>
</dbReference>
<dbReference type="AlphaFoldDB" id="A0A1U8AVX9"/>
<keyword evidence="1" id="KW-1185">Reference proteome</keyword>
<gene>
    <name evidence="2" type="primary">LOC104608014</name>
</gene>
<dbReference type="OrthoDB" id="1910203at2759"/>
<sequence>MRKSMGYASRCSRVLFGAFVFVCFVAILCCVEIVAGGGITTVEIATPSTRSLKHLEVLTSERPSVQPDLDLNYMSKRRVPNGPDPIHNRRAGKSRQPPGRA</sequence>
<dbReference type="FunCoup" id="A0A1U8AVX9">
    <property type="interactions" value="592"/>
</dbReference>
<dbReference type="PANTHER" id="PTHR34277:SF2">
    <property type="entry name" value="CLAVATA3_ESR (CLE)-RELATED PROTEIN 26"/>
    <property type="match status" value="1"/>
</dbReference>
<protein>
    <submittedName>
        <fullName evidence="2">CLAVATA3/ESR (CLE)-related protein 25-like</fullName>
    </submittedName>
</protein>
<evidence type="ECO:0000313" key="2">
    <source>
        <dbReference type="RefSeq" id="XP_010272153.1"/>
    </source>
</evidence>
<dbReference type="PANTHER" id="PTHR34277">
    <property type="entry name" value="CLAVATA3/ESR (CLE)-RELATED PROTEIN 26"/>
    <property type="match status" value="1"/>
</dbReference>
<accession>A0A1U8AVX9</accession>
<dbReference type="KEGG" id="nnu:104608014"/>
<dbReference type="OMA" id="MGYASRC"/>
<reference evidence="2" key="1">
    <citation type="submission" date="2025-08" db="UniProtKB">
        <authorList>
            <consortium name="RefSeq"/>
        </authorList>
    </citation>
    <scope>IDENTIFICATION</scope>
</reference>
<proteinExistence type="predicted"/>
<dbReference type="eggNOG" id="ENOG502S8E1">
    <property type="taxonomic scope" value="Eukaryota"/>
</dbReference>
<name>A0A1U8AVX9_NELNU</name>